<evidence type="ECO:0000313" key="5">
    <source>
        <dbReference type="Proteomes" id="UP000603200"/>
    </source>
</evidence>
<keyword evidence="1" id="KW-0805">Transcription regulation</keyword>
<gene>
    <name evidence="4" type="ORF">Ahu01nite_086480</name>
</gene>
<reference evidence="4 5" key="1">
    <citation type="submission" date="2021-01" db="EMBL/GenBank/DDBJ databases">
        <title>Whole genome shotgun sequence of Actinoplanes humidus NBRC 14915.</title>
        <authorList>
            <person name="Komaki H."/>
            <person name="Tamura T."/>
        </authorList>
    </citation>
    <scope>NUCLEOTIDE SEQUENCE [LARGE SCALE GENOMIC DNA]</scope>
    <source>
        <strain evidence="4 5">NBRC 14915</strain>
    </source>
</reference>
<dbReference type="Gene3D" id="1.10.10.10">
    <property type="entry name" value="Winged helix-like DNA-binding domain superfamily/Winged helix DNA-binding domain"/>
    <property type="match status" value="1"/>
</dbReference>
<keyword evidence="2" id="KW-0804">Transcription</keyword>
<dbReference type="InterPro" id="IPR003018">
    <property type="entry name" value="GAF"/>
</dbReference>
<dbReference type="InterPro" id="IPR029016">
    <property type="entry name" value="GAF-like_dom_sf"/>
</dbReference>
<keyword evidence="5" id="KW-1185">Reference proteome</keyword>
<evidence type="ECO:0000313" key="4">
    <source>
        <dbReference type="EMBL" id="GIE25546.1"/>
    </source>
</evidence>
<dbReference type="Proteomes" id="UP000603200">
    <property type="component" value="Unassembled WGS sequence"/>
</dbReference>
<accession>A0ABQ4A3W9</accession>
<protein>
    <recommendedName>
        <fullName evidence="3">ANTAR domain-containing protein</fullName>
    </recommendedName>
</protein>
<dbReference type="SMART" id="SM01012">
    <property type="entry name" value="ANTAR"/>
    <property type="match status" value="1"/>
</dbReference>
<feature type="domain" description="ANTAR" evidence="3">
    <location>
        <begin position="176"/>
        <end position="237"/>
    </location>
</feature>
<dbReference type="Pfam" id="PF03861">
    <property type="entry name" value="ANTAR"/>
    <property type="match status" value="1"/>
</dbReference>
<dbReference type="Gene3D" id="3.30.450.40">
    <property type="match status" value="1"/>
</dbReference>
<evidence type="ECO:0000256" key="2">
    <source>
        <dbReference type="ARBA" id="ARBA00023163"/>
    </source>
</evidence>
<sequence length="259" mass="26464">MIVSIDNDAGRAGDRGSLIDRAFGEIAACHAGDAMTAAHALTRWSMRLLDVEGAGVMMADHHGALRTMVVSSEAIRVLEAAELQAGSGPCVESHRRSLSFFLLDAEVPDTRWPGFGAQARAAGMRAAHAVPVLHDHEAIGVLNLFRSAPGAFSESDTVLAQELADAASAAVSTRSPAPAGADTGQVRAAVAGAALVERATGMLAVRLRIDPDTAGGVLRLAAAQAGRSPSDLATAVISGEASIVLPLPATLLAPADEPE</sequence>
<dbReference type="EMBL" id="BOMN01000122">
    <property type="protein sequence ID" value="GIE25546.1"/>
    <property type="molecule type" value="Genomic_DNA"/>
</dbReference>
<evidence type="ECO:0000256" key="1">
    <source>
        <dbReference type="ARBA" id="ARBA00023015"/>
    </source>
</evidence>
<dbReference type="InterPro" id="IPR005561">
    <property type="entry name" value="ANTAR"/>
</dbReference>
<dbReference type="InterPro" id="IPR036388">
    <property type="entry name" value="WH-like_DNA-bd_sf"/>
</dbReference>
<dbReference type="PROSITE" id="PS50921">
    <property type="entry name" value="ANTAR"/>
    <property type="match status" value="1"/>
</dbReference>
<comment type="caution">
    <text evidence="4">The sequence shown here is derived from an EMBL/GenBank/DDBJ whole genome shotgun (WGS) entry which is preliminary data.</text>
</comment>
<evidence type="ECO:0000259" key="3">
    <source>
        <dbReference type="PROSITE" id="PS50921"/>
    </source>
</evidence>
<organism evidence="4 5">
    <name type="scientific">Winogradskya humida</name>
    <dbReference type="NCBI Taxonomy" id="113566"/>
    <lineage>
        <taxon>Bacteria</taxon>
        <taxon>Bacillati</taxon>
        <taxon>Actinomycetota</taxon>
        <taxon>Actinomycetes</taxon>
        <taxon>Micromonosporales</taxon>
        <taxon>Micromonosporaceae</taxon>
        <taxon>Winogradskya</taxon>
    </lineage>
</organism>
<dbReference type="Pfam" id="PF13185">
    <property type="entry name" value="GAF_2"/>
    <property type="match status" value="1"/>
</dbReference>
<proteinExistence type="predicted"/>
<dbReference type="SUPFAM" id="SSF55781">
    <property type="entry name" value="GAF domain-like"/>
    <property type="match status" value="1"/>
</dbReference>
<name>A0ABQ4A3W9_9ACTN</name>